<accession>A0A2U7UGD5</accession>
<organism evidence="2">
    <name type="scientific">Pandoravirus macleodensis</name>
    <dbReference type="NCBI Taxonomy" id="2107707"/>
    <lineage>
        <taxon>Viruses</taxon>
        <taxon>Pandoravirus</taxon>
    </lineage>
</organism>
<dbReference type="KEGG" id="vg:36842033"/>
<sequence length="527" mass="56942">MDAAVVDMDMAVEEPWVFGPCSSDPPSDDPAHTVASAIVASDLGMCATPCGTSRETTLSVNTFPIAEGLQVADARHPFDDDDTTDDMYASAADDDLEWARETVRSLGIVEDDGDNECDGRNEDRTERSSDAAADESSPDMDGADADVLFFSKYCTRKRAWWTERGSERPSPETAGLTLATAVPLRLYVRGPSPRAVATAAAAFGPVPWLVGLDRKTHHATAPGMDPHLLHAPSSMVDNAAYVAGRSAYVAVQHEALQMHRDRGVRLLADAAAAPGRPMDLRSVLGLYTRRLTIARLHSLRRRVMALSALYDHATRGMHAVPEVVRVASTTTSGIEMAAAWYARWTATATPLQTADQPYEVVVDGQDRPDARPVAWVPVAGNTGVPLAAGVPVFYVGHVADPLVCPVHRDDDGNPTCPPDTCVHRLLLDAVAASLHDPWAVDARLVEMVTSDADTIEFAMRVRAIVNDTIDRARRTWGQHDRATLREPVDLFSECPVDAFVLVRMGADGALLSHTIGVVPRFDIELCL</sequence>
<feature type="compositionally biased region" description="Basic and acidic residues" evidence="1">
    <location>
        <begin position="117"/>
        <end position="129"/>
    </location>
</feature>
<evidence type="ECO:0000256" key="1">
    <source>
        <dbReference type="SAM" id="MobiDB-lite"/>
    </source>
</evidence>
<feature type="compositionally biased region" description="Acidic residues" evidence="1">
    <location>
        <begin position="132"/>
        <end position="143"/>
    </location>
</feature>
<feature type="region of interest" description="Disordered" evidence="1">
    <location>
        <begin position="107"/>
        <end position="143"/>
    </location>
</feature>
<dbReference type="Proteomes" id="UP000249758">
    <property type="component" value="Segment"/>
</dbReference>
<gene>
    <name evidence="2" type="ORF">pmac_cds_890</name>
</gene>
<proteinExistence type="predicted"/>
<dbReference type="RefSeq" id="YP_009481574.1">
    <property type="nucleotide sequence ID" value="NC_037665.1"/>
</dbReference>
<reference evidence="2" key="1">
    <citation type="journal article" date="2018" name="Nat. Commun.">
        <title>Diversity and evolution of the emerging Pandoraviridae family.</title>
        <authorList>
            <person name="Legendre M."/>
            <person name="Fabre E."/>
            <person name="Poirot O."/>
            <person name="Jeudy S."/>
            <person name="Lartigue A."/>
            <person name="Alempic J.M."/>
            <person name="Beucher L."/>
            <person name="Philippe N."/>
            <person name="Bertaux L."/>
            <person name="Christo-Foroux E."/>
            <person name="Labadie K."/>
            <person name="Coute Y."/>
            <person name="Abergel C."/>
            <person name="Claverie J.M."/>
        </authorList>
    </citation>
    <scope>NUCLEOTIDE SEQUENCE [LARGE SCALE GENOMIC DNA]</scope>
    <source>
        <strain evidence="2">Macleodensis</strain>
    </source>
</reference>
<name>A0A2U7UGD5_9VIRU</name>
<dbReference type="GeneID" id="36842033"/>
<evidence type="ECO:0000313" key="2">
    <source>
        <dbReference type="EMBL" id="AVK77578.1"/>
    </source>
</evidence>
<protein>
    <submittedName>
        <fullName evidence="2">Uncharacterized protein</fullName>
    </submittedName>
</protein>
<dbReference type="EMBL" id="MG011691">
    <property type="protein sequence ID" value="AVK77578.1"/>
    <property type="molecule type" value="Genomic_DNA"/>
</dbReference>